<dbReference type="PANTHER" id="PTHR13903">
    <property type="entry name" value="PIRIN-RELATED"/>
    <property type="match status" value="1"/>
</dbReference>
<evidence type="ECO:0000259" key="4">
    <source>
        <dbReference type="Pfam" id="PF05726"/>
    </source>
</evidence>
<dbReference type="InterPro" id="IPR008778">
    <property type="entry name" value="Pirin_C_dom"/>
</dbReference>
<organism evidence="5 6">
    <name type="scientific">Pandoraea capi</name>
    <dbReference type="NCBI Taxonomy" id="2508286"/>
    <lineage>
        <taxon>Bacteria</taxon>
        <taxon>Pseudomonadati</taxon>
        <taxon>Pseudomonadota</taxon>
        <taxon>Betaproteobacteria</taxon>
        <taxon>Burkholderiales</taxon>
        <taxon>Burkholderiaceae</taxon>
        <taxon>Pandoraea</taxon>
    </lineage>
</organism>
<dbReference type="InterPro" id="IPR012093">
    <property type="entry name" value="Pirin"/>
</dbReference>
<dbReference type="Gene3D" id="2.60.120.10">
    <property type="entry name" value="Jelly Rolls"/>
    <property type="match status" value="2"/>
</dbReference>
<keyword evidence="6" id="KW-1185">Reference proteome</keyword>
<dbReference type="PIRSF" id="PIRSF006232">
    <property type="entry name" value="Pirin"/>
    <property type="match status" value="1"/>
</dbReference>
<dbReference type="PANTHER" id="PTHR13903:SF8">
    <property type="entry name" value="PIRIN"/>
    <property type="match status" value="1"/>
</dbReference>
<dbReference type="EMBL" id="CABPRV010000002">
    <property type="protein sequence ID" value="VVD84321.1"/>
    <property type="molecule type" value="Genomic_DNA"/>
</dbReference>
<comment type="similarity">
    <text evidence="1 2">Belongs to the pirin family.</text>
</comment>
<dbReference type="Pfam" id="PF02678">
    <property type="entry name" value="Pirin"/>
    <property type="match status" value="1"/>
</dbReference>
<evidence type="ECO:0000256" key="2">
    <source>
        <dbReference type="RuleBase" id="RU003457"/>
    </source>
</evidence>
<name>A0ABY6VST4_9BURK</name>
<reference evidence="5 6" key="1">
    <citation type="submission" date="2019-08" db="EMBL/GenBank/DDBJ databases">
        <authorList>
            <person name="Peeters C."/>
        </authorList>
    </citation>
    <scope>NUCLEOTIDE SEQUENCE [LARGE SCALE GENOMIC DNA]</scope>
    <source>
        <strain evidence="5 6">LMG 20602</strain>
    </source>
</reference>
<feature type="domain" description="Pirin N-terminal" evidence="3">
    <location>
        <begin position="56"/>
        <end position="139"/>
    </location>
</feature>
<dbReference type="Pfam" id="PF05726">
    <property type="entry name" value="Pirin_C"/>
    <property type="match status" value="1"/>
</dbReference>
<dbReference type="InterPro" id="IPR003829">
    <property type="entry name" value="Pirin_N_dom"/>
</dbReference>
<protein>
    <submittedName>
        <fullName evidence="5">Nuclease PIN</fullName>
    </submittedName>
</protein>
<proteinExistence type="inferred from homology"/>
<evidence type="ECO:0000256" key="1">
    <source>
        <dbReference type="ARBA" id="ARBA00008416"/>
    </source>
</evidence>
<feature type="domain" description="Pirin C-terminal" evidence="4">
    <location>
        <begin position="196"/>
        <end position="306"/>
    </location>
</feature>
<evidence type="ECO:0000313" key="5">
    <source>
        <dbReference type="EMBL" id="VVD84321.1"/>
    </source>
</evidence>
<accession>A0ABY6VST4</accession>
<evidence type="ECO:0000313" key="6">
    <source>
        <dbReference type="Proteomes" id="UP000366065"/>
    </source>
</evidence>
<dbReference type="Proteomes" id="UP000366065">
    <property type="component" value="Unassembled WGS sequence"/>
</dbReference>
<sequence>MLSFIQSQWQGQHMDKTSDASASVRISGVIRGHDMTIRDDFRAKHFGEQTFGGLMDPVVMLDHFHMTAPTFAPHPHAGISAVTYMFEDAVGAHVNYDSLGNHGPILPGALHWFAAGRGAVHTEQPEGDGHHVHALQIFVNLPASQKYDAPYAFDVAPAEVPEVLGPGFRVRVVSGESNGVRAVKNDELPQPFTLLDGFLSSAAAFHHDLPRGWNATVCVISGALQVDVAGTTRQLGAGDAVAMGLSADATQAALAIAVRAETGDGHFVVLSGPALNEPIAKHGPFVMNSVEQLNDRLSAYRRGEFGDLDDETFPQLKTYRTQG</sequence>
<evidence type="ECO:0000259" key="3">
    <source>
        <dbReference type="Pfam" id="PF02678"/>
    </source>
</evidence>
<dbReference type="InterPro" id="IPR011051">
    <property type="entry name" value="RmlC_Cupin_sf"/>
</dbReference>
<dbReference type="InterPro" id="IPR014710">
    <property type="entry name" value="RmlC-like_jellyroll"/>
</dbReference>
<comment type="caution">
    <text evidence="5">The sequence shown here is derived from an EMBL/GenBank/DDBJ whole genome shotgun (WGS) entry which is preliminary data.</text>
</comment>
<gene>
    <name evidence="5" type="ORF">PCA20602_01293</name>
</gene>
<dbReference type="SUPFAM" id="SSF51182">
    <property type="entry name" value="RmlC-like cupins"/>
    <property type="match status" value="1"/>
</dbReference>
<dbReference type="CDD" id="cd02247">
    <property type="entry name" value="cupin_pirin_C"/>
    <property type="match status" value="1"/>
</dbReference>
<dbReference type="RefSeq" id="WP_246182055.1">
    <property type="nucleotide sequence ID" value="NZ_CABPRV010000002.1"/>
</dbReference>